<sequence length="125" mass="14088">MYGVWDLLESSRAANLNSPPTPQTPLHNCIWVSLKNDNLLWCTWFQKQIYEEVDVGGPVGVQQSPQGEEEKPRKTRPEELKPNDTDMETGDGRANEAMGKGDERGKELLEDHVHEVGVLGHAFDF</sequence>
<feature type="region of interest" description="Disordered" evidence="1">
    <location>
        <begin position="57"/>
        <end position="101"/>
    </location>
</feature>
<dbReference type="AlphaFoldDB" id="A0A5N6RBJ2"/>
<evidence type="ECO:0000313" key="2">
    <source>
        <dbReference type="EMBL" id="KAE8076024.1"/>
    </source>
</evidence>
<dbReference type="EMBL" id="CM017326">
    <property type="protein sequence ID" value="KAE8076024.1"/>
    <property type="molecule type" value="Genomic_DNA"/>
</dbReference>
<name>A0A5N6RBJ2_9ROSI</name>
<protein>
    <submittedName>
        <fullName evidence="2">Uncharacterized protein</fullName>
    </submittedName>
</protein>
<proteinExistence type="predicted"/>
<evidence type="ECO:0000256" key="1">
    <source>
        <dbReference type="SAM" id="MobiDB-lite"/>
    </source>
</evidence>
<keyword evidence="3" id="KW-1185">Reference proteome</keyword>
<organism evidence="2 3">
    <name type="scientific">Carpinus fangiana</name>
    <dbReference type="NCBI Taxonomy" id="176857"/>
    <lineage>
        <taxon>Eukaryota</taxon>
        <taxon>Viridiplantae</taxon>
        <taxon>Streptophyta</taxon>
        <taxon>Embryophyta</taxon>
        <taxon>Tracheophyta</taxon>
        <taxon>Spermatophyta</taxon>
        <taxon>Magnoliopsida</taxon>
        <taxon>eudicotyledons</taxon>
        <taxon>Gunneridae</taxon>
        <taxon>Pentapetalae</taxon>
        <taxon>rosids</taxon>
        <taxon>fabids</taxon>
        <taxon>Fagales</taxon>
        <taxon>Betulaceae</taxon>
        <taxon>Carpinus</taxon>
    </lineage>
</organism>
<accession>A0A5N6RBJ2</accession>
<feature type="compositionally biased region" description="Basic and acidic residues" evidence="1">
    <location>
        <begin position="68"/>
        <end position="101"/>
    </location>
</feature>
<reference evidence="2 3" key="1">
    <citation type="submission" date="2019-06" db="EMBL/GenBank/DDBJ databases">
        <title>A chromosomal-level reference genome of Carpinus fangiana (Coryloideae, Betulaceae).</title>
        <authorList>
            <person name="Yang X."/>
            <person name="Wang Z."/>
            <person name="Zhang L."/>
            <person name="Hao G."/>
            <person name="Liu J."/>
            <person name="Yang Y."/>
        </authorList>
    </citation>
    <scope>NUCLEOTIDE SEQUENCE [LARGE SCALE GENOMIC DNA]</scope>
    <source>
        <strain evidence="2">Cfa_2016G</strain>
        <tissue evidence="2">Leaf</tissue>
    </source>
</reference>
<gene>
    <name evidence="2" type="ORF">FH972_014699</name>
</gene>
<dbReference type="Proteomes" id="UP000327013">
    <property type="component" value="Chromosome 6"/>
</dbReference>
<evidence type="ECO:0000313" key="3">
    <source>
        <dbReference type="Proteomes" id="UP000327013"/>
    </source>
</evidence>